<dbReference type="AlphaFoldDB" id="A0A915IG27"/>
<sequence>MQIIRPFDVAGAGLPHTLRIEDPIHDKPLIFQLNRVFSYALNKVPAKASKWWPIFPSNSSFDCPMTAEPLSLTMDHSAANKVSRPLVTKIMPPAFVFFVGQKVFEFGQIGAIGRGHIVIIFLVPRFFNLADQIISTELLSRGGHTPMVLSQMFEHQPIDAVCQ</sequence>
<evidence type="ECO:0000313" key="1">
    <source>
        <dbReference type="Proteomes" id="UP000887565"/>
    </source>
</evidence>
<evidence type="ECO:0000313" key="2">
    <source>
        <dbReference type="WBParaSite" id="nRc.2.0.1.t13085-RA"/>
    </source>
</evidence>
<accession>A0A915IG27</accession>
<dbReference type="WBParaSite" id="nRc.2.0.1.t13085-RA">
    <property type="protein sequence ID" value="nRc.2.0.1.t13085-RA"/>
    <property type="gene ID" value="nRc.2.0.1.g13085"/>
</dbReference>
<proteinExistence type="predicted"/>
<name>A0A915IG27_ROMCU</name>
<keyword evidence="1" id="KW-1185">Reference proteome</keyword>
<protein>
    <submittedName>
        <fullName evidence="2">Uncharacterized protein</fullName>
    </submittedName>
</protein>
<organism evidence="1 2">
    <name type="scientific">Romanomermis culicivorax</name>
    <name type="common">Nematode worm</name>
    <dbReference type="NCBI Taxonomy" id="13658"/>
    <lineage>
        <taxon>Eukaryota</taxon>
        <taxon>Metazoa</taxon>
        <taxon>Ecdysozoa</taxon>
        <taxon>Nematoda</taxon>
        <taxon>Enoplea</taxon>
        <taxon>Dorylaimia</taxon>
        <taxon>Mermithida</taxon>
        <taxon>Mermithoidea</taxon>
        <taxon>Mermithidae</taxon>
        <taxon>Romanomermis</taxon>
    </lineage>
</organism>
<reference evidence="2" key="1">
    <citation type="submission" date="2022-11" db="UniProtKB">
        <authorList>
            <consortium name="WormBaseParasite"/>
        </authorList>
    </citation>
    <scope>IDENTIFICATION</scope>
</reference>
<dbReference type="Proteomes" id="UP000887565">
    <property type="component" value="Unplaced"/>
</dbReference>